<dbReference type="SUPFAM" id="SSF56281">
    <property type="entry name" value="Metallo-hydrolase/oxidoreductase"/>
    <property type="match status" value="1"/>
</dbReference>
<feature type="transmembrane region" description="Helical" evidence="6">
    <location>
        <begin position="264"/>
        <end position="286"/>
    </location>
</feature>
<dbReference type="RefSeq" id="WP_151054922.1">
    <property type="nucleotide sequence ID" value="NZ_CP044222.1"/>
</dbReference>
<evidence type="ECO:0000256" key="3">
    <source>
        <dbReference type="ARBA" id="ARBA00022692"/>
    </source>
</evidence>
<evidence type="ECO:0000256" key="6">
    <source>
        <dbReference type="SAM" id="Phobius"/>
    </source>
</evidence>
<feature type="transmembrane region" description="Helical" evidence="6">
    <location>
        <begin position="229"/>
        <end position="252"/>
    </location>
</feature>
<dbReference type="NCBIfam" id="TIGR00360">
    <property type="entry name" value="ComEC_N-term"/>
    <property type="match status" value="1"/>
</dbReference>
<feature type="domain" description="ComEC/Rec2-related protein" evidence="8">
    <location>
        <begin position="205"/>
        <end position="471"/>
    </location>
</feature>
<dbReference type="GO" id="GO:0005886">
    <property type="term" value="C:plasma membrane"/>
    <property type="evidence" value="ECO:0007669"/>
    <property type="project" value="UniProtKB-SubCell"/>
</dbReference>
<feature type="transmembrane region" description="Helical" evidence="6">
    <location>
        <begin position="369"/>
        <end position="388"/>
    </location>
</feature>
<feature type="transmembrane region" description="Helical" evidence="6">
    <location>
        <begin position="419"/>
        <end position="437"/>
    </location>
</feature>
<organism evidence="10 11">
    <name type="scientific">Nitrincola iocasae</name>
    <dbReference type="NCBI Taxonomy" id="2614693"/>
    <lineage>
        <taxon>Bacteria</taxon>
        <taxon>Pseudomonadati</taxon>
        <taxon>Pseudomonadota</taxon>
        <taxon>Gammaproteobacteria</taxon>
        <taxon>Oceanospirillales</taxon>
        <taxon>Oceanospirillaceae</taxon>
        <taxon>Nitrincola</taxon>
    </lineage>
</organism>
<reference evidence="10 11" key="1">
    <citation type="submission" date="2019-09" db="EMBL/GenBank/DDBJ databases">
        <title>Nitrincola iocasae sp. nov., a bacterium isolated from the sediment collected at a cold seep field in South China Sea.</title>
        <authorList>
            <person name="Zhang H."/>
            <person name="Wang H."/>
            <person name="Li C."/>
        </authorList>
    </citation>
    <scope>NUCLEOTIDE SEQUENCE [LARGE SCALE GENOMIC DNA]</scope>
    <source>
        <strain evidence="10 11">KXZD1103</strain>
    </source>
</reference>
<gene>
    <name evidence="10" type="ORF">F5I99_08305</name>
</gene>
<dbReference type="Pfam" id="PF13567">
    <property type="entry name" value="DUF4131"/>
    <property type="match status" value="1"/>
</dbReference>
<dbReference type="PANTHER" id="PTHR30619:SF1">
    <property type="entry name" value="RECOMBINATION PROTEIN 2"/>
    <property type="match status" value="1"/>
</dbReference>
<dbReference type="EMBL" id="CP044222">
    <property type="protein sequence ID" value="QEW06511.1"/>
    <property type="molecule type" value="Genomic_DNA"/>
</dbReference>
<keyword evidence="5 6" id="KW-0472">Membrane</keyword>
<keyword evidence="2" id="KW-1003">Cell membrane</keyword>
<evidence type="ECO:0000313" key="11">
    <source>
        <dbReference type="Proteomes" id="UP000325606"/>
    </source>
</evidence>
<keyword evidence="4 6" id="KW-1133">Transmembrane helix</keyword>
<dbReference type="InterPro" id="IPR004797">
    <property type="entry name" value="Competence_ComEC/Rec2"/>
</dbReference>
<name>A0A5J6LEC4_9GAMM</name>
<protein>
    <submittedName>
        <fullName evidence="10">DNA internalization-related competence protein ComEC/Rec2</fullName>
    </submittedName>
</protein>
<dbReference type="InterPro" id="IPR035681">
    <property type="entry name" value="ComA-like_MBL"/>
</dbReference>
<dbReference type="Gene3D" id="3.60.15.10">
    <property type="entry name" value="Ribonuclease Z/Hydroxyacylglutathione hydrolase-like"/>
    <property type="match status" value="1"/>
</dbReference>
<keyword evidence="11" id="KW-1185">Reference proteome</keyword>
<feature type="transmembrane region" description="Helical" evidence="6">
    <location>
        <begin position="449"/>
        <end position="470"/>
    </location>
</feature>
<dbReference type="InterPro" id="IPR001279">
    <property type="entry name" value="Metallo-B-lactamas"/>
</dbReference>
<evidence type="ECO:0000256" key="4">
    <source>
        <dbReference type="ARBA" id="ARBA00022989"/>
    </source>
</evidence>
<feature type="transmembrane region" description="Helical" evidence="6">
    <location>
        <begin position="395"/>
        <end position="413"/>
    </location>
</feature>
<evidence type="ECO:0000259" key="9">
    <source>
        <dbReference type="Pfam" id="PF13567"/>
    </source>
</evidence>
<evidence type="ECO:0000259" key="7">
    <source>
        <dbReference type="Pfam" id="PF00753"/>
    </source>
</evidence>
<dbReference type="PANTHER" id="PTHR30619">
    <property type="entry name" value="DNA INTERNALIZATION/COMPETENCE PROTEIN COMEC/REC2"/>
    <property type="match status" value="1"/>
</dbReference>
<keyword evidence="3 6" id="KW-0812">Transmembrane</keyword>
<dbReference type="NCBIfam" id="TIGR00361">
    <property type="entry name" value="ComEC_Rec2"/>
    <property type="match status" value="1"/>
</dbReference>
<dbReference type="AlphaFoldDB" id="A0A5J6LEC4"/>
<dbReference type="CDD" id="cd07731">
    <property type="entry name" value="ComA-like_MBL-fold"/>
    <property type="match status" value="1"/>
</dbReference>
<dbReference type="GO" id="GO:0030420">
    <property type="term" value="P:establishment of competence for transformation"/>
    <property type="evidence" value="ECO:0007669"/>
    <property type="project" value="InterPro"/>
</dbReference>
<feature type="domain" description="Metallo-beta-lactamase" evidence="7">
    <location>
        <begin position="507"/>
        <end position="577"/>
    </location>
</feature>
<dbReference type="InterPro" id="IPR052159">
    <property type="entry name" value="Competence_DNA_uptake"/>
</dbReference>
<evidence type="ECO:0000256" key="2">
    <source>
        <dbReference type="ARBA" id="ARBA00022475"/>
    </source>
</evidence>
<dbReference type="Pfam" id="PF03772">
    <property type="entry name" value="Competence"/>
    <property type="match status" value="1"/>
</dbReference>
<dbReference type="Proteomes" id="UP000325606">
    <property type="component" value="Chromosome"/>
</dbReference>
<evidence type="ECO:0000313" key="10">
    <source>
        <dbReference type="EMBL" id="QEW06511.1"/>
    </source>
</evidence>
<dbReference type="InterPro" id="IPR025405">
    <property type="entry name" value="DUF4131"/>
</dbReference>
<proteinExistence type="predicted"/>
<dbReference type="InterPro" id="IPR036866">
    <property type="entry name" value="RibonucZ/Hydroxyglut_hydro"/>
</dbReference>
<feature type="transmembrane region" description="Helical" evidence="6">
    <location>
        <begin position="320"/>
        <end position="349"/>
    </location>
</feature>
<evidence type="ECO:0000256" key="5">
    <source>
        <dbReference type="ARBA" id="ARBA00023136"/>
    </source>
</evidence>
<comment type="subcellular location">
    <subcellularLocation>
        <location evidence="1">Cell membrane</location>
        <topology evidence="1">Multi-pass membrane protein</topology>
    </subcellularLocation>
</comment>
<feature type="transmembrane region" description="Helical" evidence="6">
    <location>
        <begin position="38"/>
        <end position="55"/>
    </location>
</feature>
<evidence type="ECO:0000256" key="1">
    <source>
        <dbReference type="ARBA" id="ARBA00004651"/>
    </source>
</evidence>
<feature type="transmembrane region" description="Helical" evidence="6">
    <location>
        <begin position="6"/>
        <end position="26"/>
    </location>
</feature>
<evidence type="ECO:0000259" key="8">
    <source>
        <dbReference type="Pfam" id="PF03772"/>
    </source>
</evidence>
<sequence>MIAYLSGLFVVTFLPRLSLVWLFVLLLPLSWYHRLRRLILYFFAGVLVASIYGAWQLQHRLPAALDRTDSVFTGIVADLPENNEQRTRFILSVEAGESVDPALQRLRRIRVNQYHLQDEQAKPIAAGDKLTLLLKLHTPHFMQNPDAFDLELHFLRSGWDASATLLEVIEHQPGHNKFQSVREHFRTYLKREFAASDAHWLLPAILLGDRSAMTDEHWLILQRTGTAHLLVVSGLHIAVMTGVGLLSGRVFTSLMLLAGIRHSYLRTLPLLLALIMATGYAALAGFNLPVQRAWLMVCVFLAGEWRLLQFSGWMRWRIALIAIVTLQPLAVIQPGAWMSFAAVALLLFLSDCHRSRHKEWLGQLFRAQWFIFIGMLPVMAVVFQQLGLAAPVINIFTVPIFSLFIMLLPAFLLGVFLEWTWVIEVLVLFIDGFWLLLQHLSQIPGGYHALVKPSVVVVLLLVPLLISLLAPLPWRWKWTALLLFIPLIWPPSDKPSTGDFRAIVFDAGQGLAVLIETQEHLLMYDTGPGYYGGGSAWSYAVEPWFKARNIDYLDHLVVSHNDLDHAGGLSALKTRLEIRRLESGSPIQQQNFLSCHQHQSWEYDGVSFRYLTDMPPVTTNENDHSCVLEVRNADCALFLPGDIRVTTEYDLIRSKRLEPVTWLVAAHHGSSSSSSIAFIDSLLPKAVIYAAGFNNRYNHPVAEVTERFRRRGIEAYNTAEMGAITLDAKAGQCRESVQRQQKRRYWTSG</sequence>
<accession>A0A5J6LEC4</accession>
<dbReference type="InterPro" id="IPR004477">
    <property type="entry name" value="ComEC_N"/>
</dbReference>
<dbReference type="Pfam" id="PF00753">
    <property type="entry name" value="Lactamase_B"/>
    <property type="match status" value="1"/>
</dbReference>
<feature type="transmembrane region" description="Helical" evidence="6">
    <location>
        <begin position="292"/>
        <end position="308"/>
    </location>
</feature>
<dbReference type="KEGG" id="nik:F5I99_08305"/>
<feature type="domain" description="DUF4131" evidence="9">
    <location>
        <begin position="18"/>
        <end position="151"/>
    </location>
</feature>